<keyword evidence="1" id="KW-0812">Transmembrane</keyword>
<reference evidence="2 3" key="1">
    <citation type="journal article" date="2017" name="Antonie Van Leeuwenhoek">
        <title>Rhizobium rhizosphaerae sp. nov., a novel species isolated from rice rhizosphere.</title>
        <authorList>
            <person name="Zhao J.J."/>
            <person name="Zhang J."/>
            <person name="Zhang R.J."/>
            <person name="Zhang C.W."/>
            <person name="Yin H.Q."/>
            <person name="Zhang X.X."/>
        </authorList>
    </citation>
    <scope>NUCLEOTIDE SEQUENCE [LARGE SCALE GENOMIC DNA]</scope>
    <source>
        <strain evidence="2 3">BSs20135</strain>
    </source>
</reference>
<evidence type="ECO:0000313" key="2">
    <source>
        <dbReference type="EMBL" id="GAC19976.1"/>
    </source>
</evidence>
<gene>
    <name evidence="2" type="ORF">GARC_3013</name>
</gene>
<dbReference type="Proteomes" id="UP000006327">
    <property type="component" value="Unassembled WGS sequence"/>
</dbReference>
<dbReference type="STRING" id="493475.GARC_3013"/>
<comment type="caution">
    <text evidence="2">The sequence shown here is derived from an EMBL/GenBank/DDBJ whole genome shotgun (WGS) entry which is preliminary data.</text>
</comment>
<keyword evidence="1" id="KW-1133">Transmembrane helix</keyword>
<accession>K6Y7Q0</accession>
<name>K6Y7Q0_9ALTE</name>
<evidence type="ECO:0000256" key="1">
    <source>
        <dbReference type="SAM" id="Phobius"/>
    </source>
</evidence>
<evidence type="ECO:0000313" key="3">
    <source>
        <dbReference type="Proteomes" id="UP000006327"/>
    </source>
</evidence>
<feature type="transmembrane region" description="Helical" evidence="1">
    <location>
        <begin position="7"/>
        <end position="29"/>
    </location>
</feature>
<proteinExistence type="predicted"/>
<keyword evidence="3" id="KW-1185">Reference proteome</keyword>
<dbReference type="AlphaFoldDB" id="K6Y7Q0"/>
<protein>
    <submittedName>
        <fullName evidence="2">Uncharacterized protein</fullName>
    </submittedName>
</protein>
<organism evidence="2 3">
    <name type="scientific">Paraglaciecola arctica BSs20135</name>
    <dbReference type="NCBI Taxonomy" id="493475"/>
    <lineage>
        <taxon>Bacteria</taxon>
        <taxon>Pseudomonadati</taxon>
        <taxon>Pseudomonadota</taxon>
        <taxon>Gammaproteobacteria</taxon>
        <taxon>Alteromonadales</taxon>
        <taxon>Alteromonadaceae</taxon>
        <taxon>Paraglaciecola</taxon>
    </lineage>
</organism>
<sequence>MQLLQTVRAFFIACFVLISCDLATLYSAYLPNMETSVSAYY</sequence>
<dbReference type="EMBL" id="BAEO01000043">
    <property type="protein sequence ID" value="GAC19976.1"/>
    <property type="molecule type" value="Genomic_DNA"/>
</dbReference>
<keyword evidence="1" id="KW-0472">Membrane</keyword>